<evidence type="ECO:0000256" key="3">
    <source>
        <dbReference type="ARBA" id="ARBA00022729"/>
    </source>
</evidence>
<dbReference type="SMART" id="SM00327">
    <property type="entry name" value="VWA"/>
    <property type="match status" value="1"/>
</dbReference>
<feature type="transmembrane region" description="Helical" evidence="5">
    <location>
        <begin position="937"/>
        <end position="957"/>
    </location>
</feature>
<sequence>MGKRKWAASAWSRRLLGVAAAALLALGVAVPSVALADSGSGIVDRVPEHHKTIKDNGDGTYDLTLSVTGDTEQSSSAKPVDVVFVVDVSSSMNDKVDGWFGKSRMKAAHDAAATLANNLLTGENANKQIQVSVVTFGTNAQVATGFTSDPSVVANAVPTAAERNQGTNWEGGLKLANAQTSGREGAEKHIVFLSDGNPTYRVSAMGYTWWDEGGLFHPQVDHKEGDNLYGFGDSDTNDGRCYAAAKAEANNRNGANLFVVSVAKDADKMTSFATDTTGTFLDGTTADNLASAFSQIGQVITKTAGYKDVKIVDALSQWVEGTAVDGTVENVRYAKDGQAWATAPQATVTAGAVAWDLSSAGELEKGVTYSMTFTVRPNAAARADVAAKGSEQTYPTNDGSATHVEYKTVQKQTGQDDVISAAKTAPYEEPQITLAAPAPVTVDGAADLAGTKTLNGRDLAVGEFSFTISAADGSVTDTPLPAETTVSNNADGSFHFGDIAFAKTGTYLYDVAEDTSALPAGVKAVTQGAERVEVDVTVNEAGELVASVKVPEGGLSFVNEYGTNDAVVSVNATKAIVANGLEAPTLNDGDFSFTISADTEGAPLPDETTVTNRGGNVSFGPMTFAKAMLGDEMSKTFDYTISESGSKPGVTNDSAKSFSVTVTDDGKGNLTAEMSGPVSFANTYAVAPLSYSVSRDVSVKKELAGRDLREGEFSFELLEGDDVVATATNAADGTVTFPELTYDAPGEHSYTVREVAGDAAGVSYDTTAYAVSVKVSDNGDGTLSATASGDTSVTFKNVYEAAPATVTLNAKKVLEGAELADGEFTFRLENGGQLMDEATNDADGNVTFRELTLKQAGTYTFTVSEIAGSEEGVTYDSSQKTVTVTVTDDGNGQLQASVEGNGQTFTNTYVKPAAGDTNADAGDADKAIPQTGDTNNAALPIVVAAVAVACIAGGLVASHKRK</sequence>
<reference evidence="10" key="1">
    <citation type="submission" date="2018-11" db="EMBL/GenBank/DDBJ databases">
        <title>Comparative genomics of Parolsenella catena and Libanicoccus massiliensis: Reclassification of Libanicoccus massiliensis as Parolsenella massiliensis comb. nov.</title>
        <authorList>
            <person name="Sakamoto M."/>
            <person name="Ikeyama N."/>
            <person name="Murakami T."/>
            <person name="Mori H."/>
            <person name="Yuki M."/>
            <person name="Ohkuma M."/>
        </authorList>
    </citation>
    <scope>NUCLEOTIDE SEQUENCE [LARGE SCALE GENOMIC DNA]</scope>
    <source>
        <strain evidence="10">JCM 31932</strain>
    </source>
</reference>
<dbReference type="PROSITE" id="PS50847">
    <property type="entry name" value="GRAM_POS_ANCHORING"/>
    <property type="match status" value="1"/>
</dbReference>
<dbReference type="InterPro" id="IPR038174">
    <property type="entry name" value="Strep_pil_link_sf"/>
</dbReference>
<dbReference type="Pfam" id="PF24558">
    <property type="entry name" value="DUF7604"/>
    <property type="match status" value="1"/>
</dbReference>
<dbReference type="InterPro" id="IPR055384">
    <property type="entry name" value="DUF7604"/>
</dbReference>
<dbReference type="PANTHER" id="PTHR22588">
    <property type="entry name" value="VWFA DOMAIN-CONTAINING PROTEIN"/>
    <property type="match status" value="1"/>
</dbReference>
<evidence type="ECO:0000313" key="10">
    <source>
        <dbReference type="Proteomes" id="UP000273154"/>
    </source>
</evidence>
<dbReference type="InterPro" id="IPR002035">
    <property type="entry name" value="VWF_A"/>
</dbReference>
<dbReference type="Pfam" id="PF13519">
    <property type="entry name" value="VWA_2"/>
    <property type="match status" value="1"/>
</dbReference>
<evidence type="ECO:0000256" key="5">
    <source>
        <dbReference type="SAM" id="Phobius"/>
    </source>
</evidence>
<feature type="domain" description="VWFA" evidence="7">
    <location>
        <begin position="81"/>
        <end position="296"/>
    </location>
</feature>
<keyword evidence="5" id="KW-0472">Membrane</keyword>
<keyword evidence="5" id="KW-0812">Transmembrane</keyword>
<feature type="domain" description="Gram-positive cocci surface proteins LPxTG" evidence="8">
    <location>
        <begin position="928"/>
        <end position="962"/>
    </location>
</feature>
<keyword evidence="1" id="KW-0134">Cell wall</keyword>
<evidence type="ECO:0008006" key="11">
    <source>
        <dbReference type="Google" id="ProtNLM"/>
    </source>
</evidence>
<proteinExistence type="predicted"/>
<evidence type="ECO:0000256" key="4">
    <source>
        <dbReference type="ARBA" id="ARBA00023088"/>
    </source>
</evidence>
<keyword evidence="10" id="KW-1185">Reference proteome</keyword>
<keyword evidence="4" id="KW-0572">Peptidoglycan-anchor</keyword>
<dbReference type="InterPro" id="IPR036465">
    <property type="entry name" value="vWFA_dom_sf"/>
</dbReference>
<gene>
    <name evidence="9" type="ORF">Pcatena_00320</name>
</gene>
<dbReference type="InterPro" id="IPR019931">
    <property type="entry name" value="LPXTG_anchor"/>
</dbReference>
<dbReference type="Gene3D" id="2.60.40.3050">
    <property type="match status" value="4"/>
</dbReference>
<name>A0A3G9KA23_9ACTN</name>
<dbReference type="AlphaFoldDB" id="A0A3G9KA23"/>
<dbReference type="KEGG" id="pcat:Pcatena_00320"/>
<protein>
    <recommendedName>
        <fullName evidence="11">VWFA domain-containing protein</fullName>
    </recommendedName>
</protein>
<evidence type="ECO:0000259" key="7">
    <source>
        <dbReference type="PROSITE" id="PS50234"/>
    </source>
</evidence>
<evidence type="ECO:0000259" key="8">
    <source>
        <dbReference type="PROSITE" id="PS50847"/>
    </source>
</evidence>
<accession>A0A3G9KA23</accession>
<evidence type="ECO:0000256" key="2">
    <source>
        <dbReference type="ARBA" id="ARBA00022525"/>
    </source>
</evidence>
<dbReference type="InterPro" id="IPR052229">
    <property type="entry name" value="Collagen-VI/PIF"/>
</dbReference>
<evidence type="ECO:0000256" key="1">
    <source>
        <dbReference type="ARBA" id="ARBA00022512"/>
    </source>
</evidence>
<keyword evidence="2" id="KW-0964">Secreted</keyword>
<dbReference type="Pfam" id="PF12892">
    <property type="entry name" value="FctA"/>
    <property type="match status" value="4"/>
</dbReference>
<feature type="signal peptide" evidence="6">
    <location>
        <begin position="1"/>
        <end position="36"/>
    </location>
</feature>
<dbReference type="RefSeq" id="WP_126420551.1">
    <property type="nucleotide sequence ID" value="NZ_AP019367.1"/>
</dbReference>
<dbReference type="PROSITE" id="PS50234">
    <property type="entry name" value="VWFA"/>
    <property type="match status" value="1"/>
</dbReference>
<feature type="chain" id="PRO_5018136882" description="VWFA domain-containing protein" evidence="6">
    <location>
        <begin position="37"/>
        <end position="962"/>
    </location>
</feature>
<dbReference type="GeneID" id="88848174"/>
<dbReference type="Proteomes" id="UP000273154">
    <property type="component" value="Chromosome"/>
</dbReference>
<dbReference type="NCBIfam" id="TIGR03786">
    <property type="entry name" value="strep_pil_rpt"/>
    <property type="match status" value="2"/>
</dbReference>
<dbReference type="SUPFAM" id="SSF53300">
    <property type="entry name" value="vWA-like"/>
    <property type="match status" value="1"/>
</dbReference>
<evidence type="ECO:0000313" key="9">
    <source>
        <dbReference type="EMBL" id="BBH49445.1"/>
    </source>
</evidence>
<dbReference type="InterPro" id="IPR022464">
    <property type="entry name" value="Strep_pil_isopept_link"/>
</dbReference>
<organism evidence="9 10">
    <name type="scientific">Parolsenella catena</name>
    <dbReference type="NCBI Taxonomy" id="2003188"/>
    <lineage>
        <taxon>Bacteria</taxon>
        <taxon>Bacillati</taxon>
        <taxon>Actinomycetota</taxon>
        <taxon>Coriobacteriia</taxon>
        <taxon>Coriobacteriales</taxon>
        <taxon>Atopobiaceae</taxon>
        <taxon>Parolsenella</taxon>
    </lineage>
</organism>
<dbReference type="EMBL" id="AP019367">
    <property type="protein sequence ID" value="BBH49445.1"/>
    <property type="molecule type" value="Genomic_DNA"/>
</dbReference>
<evidence type="ECO:0000256" key="6">
    <source>
        <dbReference type="SAM" id="SignalP"/>
    </source>
</evidence>
<keyword evidence="3 6" id="KW-0732">Signal</keyword>
<dbReference type="Gene3D" id="3.40.50.410">
    <property type="entry name" value="von Willebrand factor, type A domain"/>
    <property type="match status" value="1"/>
</dbReference>
<dbReference type="OrthoDB" id="3186281at2"/>
<dbReference type="PANTHER" id="PTHR22588:SF3">
    <property type="entry name" value="VWFA DOMAIN-CONTAINING PROTEIN"/>
    <property type="match status" value="1"/>
</dbReference>
<keyword evidence="5" id="KW-1133">Transmembrane helix</keyword>